<accession>U4Q3Y0</accession>
<dbReference type="KEGG" id="rir:BN877_II0948"/>
<organism evidence="1 2">
    <name type="scientific">Agrobacterium pusense</name>
    <dbReference type="NCBI Taxonomy" id="648995"/>
    <lineage>
        <taxon>Bacteria</taxon>
        <taxon>Pseudomonadati</taxon>
        <taxon>Pseudomonadota</taxon>
        <taxon>Alphaproteobacteria</taxon>
        <taxon>Hyphomicrobiales</taxon>
        <taxon>Rhizobiaceae</taxon>
        <taxon>Rhizobium/Agrobacterium group</taxon>
        <taxon>Agrobacterium</taxon>
    </lineage>
</organism>
<dbReference type="Proteomes" id="UP000016944">
    <property type="component" value="Chromosome II"/>
</dbReference>
<reference evidence="1 2" key="1">
    <citation type="journal article" date="2013" name="Genome Announc.">
        <title>Complete Genome Sequence of the Sesbania Symbiont and Rice Growth-Promoting Endophyte Rhizobium sp. Strain IRBG74.</title>
        <authorList>
            <person name="Crook M.B."/>
            <person name="Mitra S."/>
            <person name="Ane J.M."/>
            <person name="Sadowsky M.J."/>
            <person name="Gyaneshwar P."/>
        </authorList>
    </citation>
    <scope>NUCLEOTIDE SEQUENCE [LARGE SCALE GENOMIC DNA]</scope>
    <source>
        <strain evidence="1 2">IRBG74</strain>
    </source>
</reference>
<gene>
    <name evidence="1" type="ORF">BN877_II0948</name>
</gene>
<dbReference type="HOGENOM" id="CLU_2938618_0_0_5"/>
<sequence>MASDRILLAVSSEIRLFRHDPFRTALTVDADAPDNIDKSYIVAFLELMPVIVISPTDSNY</sequence>
<evidence type="ECO:0000313" key="1">
    <source>
        <dbReference type="EMBL" id="CDI10743.1"/>
    </source>
</evidence>
<protein>
    <submittedName>
        <fullName evidence="1">Uncharacterized protein</fullName>
    </submittedName>
</protein>
<proteinExistence type="predicted"/>
<name>U4Q3Y0_9HYPH</name>
<evidence type="ECO:0000313" key="2">
    <source>
        <dbReference type="Proteomes" id="UP000016944"/>
    </source>
</evidence>
<dbReference type="EMBL" id="HG518323">
    <property type="protein sequence ID" value="CDI10743.1"/>
    <property type="molecule type" value="Genomic_DNA"/>
</dbReference>
<dbReference type="AlphaFoldDB" id="U4Q3Y0"/>